<dbReference type="OrthoDB" id="2183421at2"/>
<keyword evidence="2" id="KW-1185">Reference proteome</keyword>
<sequence>MHDFLDTYFQWYPDTKLESYPTAFHQTLSQQQRTAFYLELSAEQQIQLEHHRKYELRSRFTTYDYLKATNWQFDEYIVDYHYPHSNPGLHCQCGKKLKYQFILVSKDHQEKMALGIQHFSDHLGVSTKVANEIKKGLSQVDFGIDEILWLYHQNRRFPQELWRRYCFAHYRNSFLSKPIAFNHQLAKRLAAFKQADLPIYIVDFQAALREIRLVNQAFHQLEKPLKTIGTQENFQHFLQDFGNDLLTSDFNYWQPEKHCYTSTARTLFKTKRLSQQVLYQKLIEQLLSLNQLPTIEQKQAIFQQQAQQFPLNSFTKECLDFILAKYLQYGFKRNFFVSLPRNLRQKLQKGIKLQQAKPQINQYVQSLADHLADVPKLYQRIVLEQLLEKLSR</sequence>
<dbReference type="PATRIC" id="fig|1121865.3.peg.323"/>
<dbReference type="eggNOG" id="ENOG5033GZE">
    <property type="taxonomic scope" value="Bacteria"/>
</dbReference>
<gene>
    <name evidence="1" type="ORF">I568_00927</name>
</gene>
<organism evidence="1 2">
    <name type="scientific">Enterococcus columbae DSM 7374 = ATCC 51263</name>
    <dbReference type="NCBI Taxonomy" id="1121865"/>
    <lineage>
        <taxon>Bacteria</taxon>
        <taxon>Bacillati</taxon>
        <taxon>Bacillota</taxon>
        <taxon>Bacilli</taxon>
        <taxon>Lactobacillales</taxon>
        <taxon>Enterococcaceae</taxon>
        <taxon>Enterococcus</taxon>
    </lineage>
</organism>
<dbReference type="EMBL" id="ASWJ01000004">
    <property type="protein sequence ID" value="EOW84432.1"/>
    <property type="molecule type" value="Genomic_DNA"/>
</dbReference>
<accession>S1N631</accession>
<protein>
    <submittedName>
        <fullName evidence="1">Uncharacterized protein</fullName>
    </submittedName>
</protein>
<dbReference type="AlphaFoldDB" id="S1N631"/>
<evidence type="ECO:0000313" key="2">
    <source>
        <dbReference type="Proteomes" id="UP000014113"/>
    </source>
</evidence>
<reference evidence="1 2" key="1">
    <citation type="submission" date="2013-03" db="EMBL/GenBank/DDBJ databases">
        <title>The Genome Sequence of Enterococcus columbae ATCC_51263 (PacBio/Illumina hybrid assembly).</title>
        <authorList>
            <consortium name="The Broad Institute Genomics Platform"/>
            <consortium name="The Broad Institute Genome Sequencing Center for Infectious Disease"/>
            <person name="Earl A."/>
            <person name="Russ C."/>
            <person name="Gilmore M."/>
            <person name="Surin D."/>
            <person name="Walker B."/>
            <person name="Young S."/>
            <person name="Zeng Q."/>
            <person name="Gargeya S."/>
            <person name="Fitzgerald M."/>
            <person name="Haas B."/>
            <person name="Abouelleil A."/>
            <person name="Allen A.W."/>
            <person name="Alvarado L."/>
            <person name="Arachchi H.M."/>
            <person name="Berlin A.M."/>
            <person name="Chapman S.B."/>
            <person name="Gainer-Dewar J."/>
            <person name="Goldberg J."/>
            <person name="Griggs A."/>
            <person name="Gujja S."/>
            <person name="Hansen M."/>
            <person name="Howarth C."/>
            <person name="Imamovic A."/>
            <person name="Ireland A."/>
            <person name="Larimer J."/>
            <person name="McCowan C."/>
            <person name="Murphy C."/>
            <person name="Pearson M."/>
            <person name="Poon T.W."/>
            <person name="Priest M."/>
            <person name="Roberts A."/>
            <person name="Saif S."/>
            <person name="Shea T."/>
            <person name="Sisk P."/>
            <person name="Sykes S."/>
            <person name="Wortman J."/>
            <person name="Nusbaum C."/>
            <person name="Birren B."/>
        </authorList>
    </citation>
    <scope>NUCLEOTIDE SEQUENCE [LARGE SCALE GENOMIC DNA]</scope>
    <source>
        <strain evidence="1 2">ATCC 51263</strain>
    </source>
</reference>
<proteinExistence type="predicted"/>
<comment type="caution">
    <text evidence="1">The sequence shown here is derived from an EMBL/GenBank/DDBJ whole genome shotgun (WGS) entry which is preliminary data.</text>
</comment>
<dbReference type="STRING" id="1121865.OMW_00329"/>
<evidence type="ECO:0000313" key="1">
    <source>
        <dbReference type="EMBL" id="EOW84432.1"/>
    </source>
</evidence>
<dbReference type="Proteomes" id="UP000014113">
    <property type="component" value="Unassembled WGS sequence"/>
</dbReference>
<dbReference type="RefSeq" id="WP_016182494.1">
    <property type="nucleotide sequence ID" value="NZ_JXKI01000002.1"/>
</dbReference>
<name>S1N631_9ENTE</name>